<keyword evidence="1" id="KW-0802">TPR repeat</keyword>
<dbReference type="InterPro" id="IPR011990">
    <property type="entry name" value="TPR-like_helical_dom_sf"/>
</dbReference>
<accession>A0ABW4SNB1</accession>
<evidence type="ECO:0000256" key="1">
    <source>
        <dbReference type="PROSITE-ProRule" id="PRU00339"/>
    </source>
</evidence>
<dbReference type="Proteomes" id="UP001597368">
    <property type="component" value="Unassembled WGS sequence"/>
</dbReference>
<dbReference type="PROSITE" id="PS51318">
    <property type="entry name" value="TAT"/>
    <property type="match status" value="1"/>
</dbReference>
<dbReference type="Pfam" id="PF13432">
    <property type="entry name" value="TPR_16"/>
    <property type="match status" value="2"/>
</dbReference>
<evidence type="ECO:0000313" key="3">
    <source>
        <dbReference type="Proteomes" id="UP001597368"/>
    </source>
</evidence>
<dbReference type="SMART" id="SM00028">
    <property type="entry name" value="TPR"/>
    <property type="match status" value="5"/>
</dbReference>
<organism evidence="2 3">
    <name type="scientific">Nonomuraea mangrovi</name>
    <dbReference type="NCBI Taxonomy" id="2316207"/>
    <lineage>
        <taxon>Bacteria</taxon>
        <taxon>Bacillati</taxon>
        <taxon>Actinomycetota</taxon>
        <taxon>Actinomycetes</taxon>
        <taxon>Streptosporangiales</taxon>
        <taxon>Streptosporangiaceae</taxon>
        <taxon>Nonomuraea</taxon>
    </lineage>
</organism>
<proteinExistence type="predicted"/>
<evidence type="ECO:0000313" key="2">
    <source>
        <dbReference type="EMBL" id="MFD1931057.1"/>
    </source>
</evidence>
<keyword evidence="3" id="KW-1185">Reference proteome</keyword>
<dbReference type="SUPFAM" id="SSF48452">
    <property type="entry name" value="TPR-like"/>
    <property type="match status" value="2"/>
</dbReference>
<sequence length="430" mass="45001">MPSRRGVVLAAGGLILAVALTIAATLLPSSAPPAASAPAPAAQVETALSATSARAAVDALNARLRRLPLDHHAWAQLGAAYVQEARITSDPSLYARAQQALDRAGALAPGDPATLTGSAALAAGRHDFARAVRLARQAIDANPYGATAYGVLSDASTQLGRYDDAAKAADQMMALRPGISSYTRASYAAELRGDLTQARKLLDYALLDAYAPEDVAYARFSLGELSLHAGDLPAAAEQYQLALDVAPAFTPALAGRARAAALSGRPPQALDDYAALVARLPLPQYIIEYGEVLAAAGRDPSPQWRLLEAQRALMDAAAVKDDLTWAEFEADHGSPAKAVAYARAEYARHPNLSAADALAWALHRAGRDREALPYAVKATSTGWRNALVLRHRAAIERALGDTATAARTTARAEAANPTFVPALPALARFS</sequence>
<protein>
    <submittedName>
        <fullName evidence="2">Tetratricopeptide repeat protein</fullName>
    </submittedName>
</protein>
<dbReference type="InterPro" id="IPR006311">
    <property type="entry name" value="TAT_signal"/>
</dbReference>
<dbReference type="Gene3D" id="1.25.40.10">
    <property type="entry name" value="Tetratricopeptide repeat domain"/>
    <property type="match status" value="2"/>
</dbReference>
<comment type="caution">
    <text evidence="2">The sequence shown here is derived from an EMBL/GenBank/DDBJ whole genome shotgun (WGS) entry which is preliminary data.</text>
</comment>
<gene>
    <name evidence="2" type="ORF">ACFSKW_06145</name>
</gene>
<name>A0ABW4SNB1_9ACTN</name>
<reference evidence="3" key="1">
    <citation type="journal article" date="2019" name="Int. J. Syst. Evol. Microbiol.">
        <title>The Global Catalogue of Microorganisms (GCM) 10K type strain sequencing project: providing services to taxonomists for standard genome sequencing and annotation.</title>
        <authorList>
            <consortium name="The Broad Institute Genomics Platform"/>
            <consortium name="The Broad Institute Genome Sequencing Center for Infectious Disease"/>
            <person name="Wu L."/>
            <person name="Ma J."/>
        </authorList>
    </citation>
    <scope>NUCLEOTIDE SEQUENCE [LARGE SCALE GENOMIC DNA]</scope>
    <source>
        <strain evidence="3">ICMP 6774ER</strain>
    </source>
</reference>
<dbReference type="PROSITE" id="PS50005">
    <property type="entry name" value="TPR"/>
    <property type="match status" value="1"/>
</dbReference>
<dbReference type="EMBL" id="JBHUFV010000007">
    <property type="protein sequence ID" value="MFD1931057.1"/>
    <property type="molecule type" value="Genomic_DNA"/>
</dbReference>
<dbReference type="InterPro" id="IPR019734">
    <property type="entry name" value="TPR_rpt"/>
</dbReference>
<feature type="repeat" description="TPR" evidence="1">
    <location>
        <begin position="216"/>
        <end position="249"/>
    </location>
</feature>
<dbReference type="RefSeq" id="WP_379570052.1">
    <property type="nucleotide sequence ID" value="NZ_JBHUFV010000007.1"/>
</dbReference>